<dbReference type="RefSeq" id="YP_009801690.1">
    <property type="nucleotide sequence ID" value="NC_047974.1"/>
</dbReference>
<evidence type="ECO:0000313" key="1">
    <source>
        <dbReference type="EMBL" id="AWN03664.1"/>
    </source>
</evidence>
<sequence length="80" mass="8819">MSTRQPGDVLAKHLNAASIGCLISFDWAFPSGVTARIHGELRQIYHTGNDTTLHLTGPDNHTGDLQEFTLQHETPVEVRP</sequence>
<gene>
    <name evidence="1" type="primary">44</name>
    <name evidence="1" type="ORF">PBI_JACE_44</name>
</gene>
<name>A0A2U8UIZ1_9CAUD</name>
<dbReference type="Proteomes" id="UP000246975">
    <property type="component" value="Segment"/>
</dbReference>
<dbReference type="GeneID" id="54992208"/>
<reference evidence="1 2" key="1">
    <citation type="submission" date="2018-03" db="EMBL/GenBank/DDBJ databases">
        <authorList>
            <person name="Garlena R.A."/>
            <person name="Russell D.A."/>
            <person name="Pope W.H."/>
            <person name="Jacobs-Sera D."/>
            <person name="Hatfull G.F."/>
        </authorList>
    </citation>
    <scope>NUCLEOTIDE SEQUENCE [LARGE SCALE GENOMIC DNA]</scope>
</reference>
<dbReference type="KEGG" id="vg:54992208"/>
<proteinExistence type="predicted"/>
<protein>
    <submittedName>
        <fullName evidence="1">Uncharacterized protein</fullName>
    </submittedName>
</protein>
<keyword evidence="2" id="KW-1185">Reference proteome</keyword>
<dbReference type="EMBL" id="MH153804">
    <property type="protein sequence ID" value="AWN03664.1"/>
    <property type="molecule type" value="Genomic_DNA"/>
</dbReference>
<organism evidence="1 2">
    <name type="scientific">Gordonia phage Jace</name>
    <dbReference type="NCBI Taxonomy" id="2182360"/>
    <lineage>
        <taxon>Viruses</taxon>
        <taxon>Duplodnaviria</taxon>
        <taxon>Heunggongvirae</taxon>
        <taxon>Uroviricota</taxon>
        <taxon>Caudoviricetes</taxon>
        <taxon>Jacevirus</taxon>
        <taxon>Jacevirus jace</taxon>
    </lineage>
</organism>
<evidence type="ECO:0000313" key="2">
    <source>
        <dbReference type="Proteomes" id="UP000246975"/>
    </source>
</evidence>
<accession>A0A2U8UIZ1</accession>